<evidence type="ECO:0000256" key="5">
    <source>
        <dbReference type="ARBA" id="ARBA00049117"/>
    </source>
</evidence>
<dbReference type="GO" id="GO:0005737">
    <property type="term" value="C:cytoplasm"/>
    <property type="evidence" value="ECO:0007669"/>
    <property type="project" value="TreeGrafter"/>
</dbReference>
<evidence type="ECO:0000256" key="1">
    <source>
        <dbReference type="ARBA" id="ARBA00022741"/>
    </source>
</evidence>
<sequence length="320" mass="35998">MKTKIDIFSGFLGAGKTMLIKKLIKEKLQNENLVIIENEFGEVGIDGSILKDSNVQVKEINAGCICCTVTSDFNKSIKEVIERFRPTRIIIEPSGVGKLSDILKVCRGEDIRKLAEINMVITVVDGMKYHTYIKNFSEFYKNQIQNANTLVISRSQKLSLFKLIEVVESLQKINGKANIITTPWDSITGEKIITLGESKEKDNLEVVNLVKKPAALVGVRTTVNHKANEVFQTVGIETPKTFSKKALENFLKVMEKDSTYGTVLRAKGIVETEDKKWVQFDYVPEEFQIRESHAEYTGRVCIIGSGLNKEAIKKLFLNSK</sequence>
<dbReference type="InterPro" id="IPR051316">
    <property type="entry name" value="Zinc-reg_GTPase_activator"/>
</dbReference>
<dbReference type="Pfam" id="PF02492">
    <property type="entry name" value="cobW"/>
    <property type="match status" value="1"/>
</dbReference>
<evidence type="ECO:0000256" key="3">
    <source>
        <dbReference type="ARBA" id="ARBA00023186"/>
    </source>
</evidence>
<comment type="similarity">
    <text evidence="4">Belongs to the SIMIBI class G3E GTPase family. ZNG1 subfamily.</text>
</comment>
<dbReference type="AlphaFoldDB" id="A0A645C800"/>
<dbReference type="Gene3D" id="3.30.1220.10">
    <property type="entry name" value="CobW-like, C-terminal domain"/>
    <property type="match status" value="1"/>
</dbReference>
<protein>
    <recommendedName>
        <fullName evidence="6">CobW C-terminal domain-containing protein</fullName>
    </recommendedName>
</protein>
<comment type="catalytic activity">
    <reaction evidence="5">
        <text>GTP + H2O = GDP + phosphate + H(+)</text>
        <dbReference type="Rhea" id="RHEA:19669"/>
        <dbReference type="ChEBI" id="CHEBI:15377"/>
        <dbReference type="ChEBI" id="CHEBI:15378"/>
        <dbReference type="ChEBI" id="CHEBI:37565"/>
        <dbReference type="ChEBI" id="CHEBI:43474"/>
        <dbReference type="ChEBI" id="CHEBI:58189"/>
    </reaction>
    <physiologicalReaction direction="left-to-right" evidence="5">
        <dbReference type="Rhea" id="RHEA:19670"/>
    </physiologicalReaction>
</comment>
<dbReference type="InterPro" id="IPR036627">
    <property type="entry name" value="CobW-likC_sf"/>
</dbReference>
<keyword evidence="3" id="KW-0143">Chaperone</keyword>
<dbReference type="SUPFAM" id="SSF90002">
    <property type="entry name" value="Hypothetical protein YjiA, C-terminal domain"/>
    <property type="match status" value="1"/>
</dbReference>
<dbReference type="InterPro" id="IPR027417">
    <property type="entry name" value="P-loop_NTPase"/>
</dbReference>
<dbReference type="SMART" id="SM00833">
    <property type="entry name" value="CobW_C"/>
    <property type="match status" value="1"/>
</dbReference>
<dbReference type="GO" id="GO:0000166">
    <property type="term" value="F:nucleotide binding"/>
    <property type="evidence" value="ECO:0007669"/>
    <property type="project" value="UniProtKB-KW"/>
</dbReference>
<evidence type="ECO:0000259" key="6">
    <source>
        <dbReference type="SMART" id="SM00833"/>
    </source>
</evidence>
<name>A0A645C800_9ZZZZ</name>
<dbReference type="Gene3D" id="3.40.50.300">
    <property type="entry name" value="P-loop containing nucleotide triphosphate hydrolases"/>
    <property type="match status" value="1"/>
</dbReference>
<gene>
    <name evidence="7" type="ORF">SDC9_120407</name>
</gene>
<dbReference type="GO" id="GO:0016787">
    <property type="term" value="F:hydrolase activity"/>
    <property type="evidence" value="ECO:0007669"/>
    <property type="project" value="UniProtKB-KW"/>
</dbReference>
<keyword evidence="1" id="KW-0547">Nucleotide-binding</keyword>
<proteinExistence type="inferred from homology"/>
<feature type="domain" description="CobW C-terminal" evidence="6">
    <location>
        <begin position="231"/>
        <end position="320"/>
    </location>
</feature>
<dbReference type="InterPro" id="IPR011629">
    <property type="entry name" value="CobW-like_C"/>
</dbReference>
<evidence type="ECO:0000256" key="4">
    <source>
        <dbReference type="ARBA" id="ARBA00034320"/>
    </source>
</evidence>
<keyword evidence="2" id="KW-0378">Hydrolase</keyword>
<comment type="caution">
    <text evidence="7">The sequence shown here is derived from an EMBL/GenBank/DDBJ whole genome shotgun (WGS) entry which is preliminary data.</text>
</comment>
<dbReference type="Pfam" id="PF07683">
    <property type="entry name" value="CobW_C"/>
    <property type="match status" value="1"/>
</dbReference>
<dbReference type="SUPFAM" id="SSF52540">
    <property type="entry name" value="P-loop containing nucleoside triphosphate hydrolases"/>
    <property type="match status" value="1"/>
</dbReference>
<dbReference type="EMBL" id="VSSQ01025359">
    <property type="protein sequence ID" value="MPM73427.1"/>
    <property type="molecule type" value="Genomic_DNA"/>
</dbReference>
<dbReference type="InterPro" id="IPR003495">
    <property type="entry name" value="CobW/HypB/UreG_nucleotide-bd"/>
</dbReference>
<reference evidence="7" key="1">
    <citation type="submission" date="2019-08" db="EMBL/GenBank/DDBJ databases">
        <authorList>
            <person name="Kucharzyk K."/>
            <person name="Murdoch R.W."/>
            <person name="Higgins S."/>
            <person name="Loffler F."/>
        </authorList>
    </citation>
    <scope>NUCLEOTIDE SEQUENCE</scope>
</reference>
<dbReference type="PANTHER" id="PTHR13748:SF62">
    <property type="entry name" value="COBW DOMAIN-CONTAINING PROTEIN"/>
    <property type="match status" value="1"/>
</dbReference>
<accession>A0A645C800</accession>
<evidence type="ECO:0000256" key="2">
    <source>
        <dbReference type="ARBA" id="ARBA00022801"/>
    </source>
</evidence>
<evidence type="ECO:0000313" key="7">
    <source>
        <dbReference type="EMBL" id="MPM73427.1"/>
    </source>
</evidence>
<organism evidence="7">
    <name type="scientific">bioreactor metagenome</name>
    <dbReference type="NCBI Taxonomy" id="1076179"/>
    <lineage>
        <taxon>unclassified sequences</taxon>
        <taxon>metagenomes</taxon>
        <taxon>ecological metagenomes</taxon>
    </lineage>
</organism>
<dbReference type="PANTHER" id="PTHR13748">
    <property type="entry name" value="COBW-RELATED"/>
    <property type="match status" value="1"/>
</dbReference>
<dbReference type="CDD" id="cd03112">
    <property type="entry name" value="CobW-like"/>
    <property type="match status" value="1"/>
</dbReference>